<evidence type="ECO:0000259" key="2">
    <source>
        <dbReference type="PROSITE" id="PS51925"/>
    </source>
</evidence>
<dbReference type="PANTHER" id="PTHR13844">
    <property type="entry name" value="SWI/SNF-RELATED MATRIX-ASSOCIATED ACTIN-DEPENDENT REGULATOR OF CHROMATIN SUBFAMILY D"/>
    <property type="match status" value="1"/>
</dbReference>
<dbReference type="CDD" id="cd10567">
    <property type="entry name" value="SWIB-MDM2_like"/>
    <property type="match status" value="1"/>
</dbReference>
<dbReference type="EMBL" id="JAPMOS010000015">
    <property type="protein sequence ID" value="KAJ4460131.1"/>
    <property type="molecule type" value="Genomic_DNA"/>
</dbReference>
<gene>
    <name evidence="4" type="ORF">PAPYR_3864</name>
</gene>
<feature type="compositionally biased region" description="Basic residues" evidence="1">
    <location>
        <begin position="142"/>
        <end position="156"/>
    </location>
</feature>
<name>A0ABQ8UNX2_9EUKA</name>
<comment type="caution">
    <text evidence="4">The sequence shown here is derived from an EMBL/GenBank/DDBJ whole genome shotgun (WGS) entry which is preliminary data.</text>
</comment>
<dbReference type="PROSITE" id="PS51925">
    <property type="entry name" value="SWIB_MDM2"/>
    <property type="match status" value="1"/>
</dbReference>
<feature type="compositionally biased region" description="Low complexity" evidence="1">
    <location>
        <begin position="12"/>
        <end position="37"/>
    </location>
</feature>
<feature type="region of interest" description="Disordered" evidence="1">
    <location>
        <begin position="1"/>
        <end position="39"/>
    </location>
</feature>
<dbReference type="SUPFAM" id="SSF47592">
    <property type="entry name" value="SWIB/MDM2 domain"/>
    <property type="match status" value="1"/>
</dbReference>
<evidence type="ECO:0000256" key="1">
    <source>
        <dbReference type="SAM" id="MobiDB-lite"/>
    </source>
</evidence>
<evidence type="ECO:0000259" key="3">
    <source>
        <dbReference type="PROSITE" id="PS51998"/>
    </source>
</evidence>
<feature type="region of interest" description="Disordered" evidence="1">
    <location>
        <begin position="266"/>
        <end position="299"/>
    </location>
</feature>
<evidence type="ECO:0000313" key="4">
    <source>
        <dbReference type="EMBL" id="KAJ4460131.1"/>
    </source>
</evidence>
<dbReference type="SMART" id="SM00151">
    <property type="entry name" value="SWIB"/>
    <property type="match status" value="1"/>
</dbReference>
<feature type="compositionally biased region" description="Basic residues" evidence="1">
    <location>
        <begin position="174"/>
        <end position="183"/>
    </location>
</feature>
<organism evidence="4 5">
    <name type="scientific">Paratrimastix pyriformis</name>
    <dbReference type="NCBI Taxonomy" id="342808"/>
    <lineage>
        <taxon>Eukaryota</taxon>
        <taxon>Metamonada</taxon>
        <taxon>Preaxostyla</taxon>
        <taxon>Paratrimastigidae</taxon>
        <taxon>Paratrimastix</taxon>
    </lineage>
</organism>
<feature type="domain" description="DM2" evidence="2">
    <location>
        <begin position="192"/>
        <end position="270"/>
    </location>
</feature>
<dbReference type="PROSITE" id="PS51998">
    <property type="entry name" value="DEK_C"/>
    <property type="match status" value="1"/>
</dbReference>
<proteinExistence type="predicted"/>
<feature type="compositionally biased region" description="Acidic residues" evidence="1">
    <location>
        <begin position="160"/>
        <end position="170"/>
    </location>
</feature>
<dbReference type="Pfam" id="PF02201">
    <property type="entry name" value="SWIB"/>
    <property type="match status" value="1"/>
</dbReference>
<dbReference type="InterPro" id="IPR003121">
    <property type="entry name" value="SWIB_MDM2_domain"/>
</dbReference>
<reference evidence="4" key="1">
    <citation type="journal article" date="2022" name="bioRxiv">
        <title>Genomics of Preaxostyla Flagellates Illuminates Evolutionary Transitions and the Path Towards Mitochondrial Loss.</title>
        <authorList>
            <person name="Novak L.V.F."/>
            <person name="Treitli S.C."/>
            <person name="Pyrih J."/>
            <person name="Halakuc P."/>
            <person name="Pipaliya S.V."/>
            <person name="Vacek V."/>
            <person name="Brzon O."/>
            <person name="Soukal P."/>
            <person name="Eme L."/>
            <person name="Dacks J.B."/>
            <person name="Karnkowska A."/>
            <person name="Elias M."/>
            <person name="Hampl V."/>
        </authorList>
    </citation>
    <scope>NUCLEOTIDE SEQUENCE</scope>
    <source>
        <strain evidence="4">RCP-MX</strain>
    </source>
</reference>
<dbReference type="InterPro" id="IPR019835">
    <property type="entry name" value="SWIB_domain"/>
</dbReference>
<dbReference type="InterPro" id="IPR036885">
    <property type="entry name" value="SWIB_MDM2_dom_sf"/>
</dbReference>
<dbReference type="Gene3D" id="1.10.10.60">
    <property type="entry name" value="Homeodomain-like"/>
    <property type="match status" value="1"/>
</dbReference>
<accession>A0ABQ8UNX2</accession>
<feature type="domain" description="DEK-C" evidence="3">
    <location>
        <begin position="36"/>
        <end position="91"/>
    </location>
</feature>
<sequence>MEKPASEPAPPVAEAAATPAAPAAPAAPAPAADALPVPEEKLREAITELISGKDLTSLKIGEVRKQLEGKFDVDLSPWKNTTIKKIITEVVQTLSEENAAEIKPRTRKHAADRKKKEEEDEEEESSASESSASSSEEEAEKKKKKKAAKKRPAKKARKDDDDEEEASDSDEDKKKKKKKKPAKKTGGSGGGFSKIPMRLSPELAAVCGKQDIPRTQVVKLLWAYVKGNDLQNPKNKREWLLDGKLKAVFGERRTIDGFAMNRFLSDHLTRADGQPAKGKAKKAKAKAKDEDADEDADED</sequence>
<evidence type="ECO:0000313" key="5">
    <source>
        <dbReference type="Proteomes" id="UP001141327"/>
    </source>
</evidence>
<dbReference type="Gene3D" id="1.10.245.10">
    <property type="entry name" value="SWIB/MDM2 domain"/>
    <property type="match status" value="1"/>
</dbReference>
<dbReference type="InterPro" id="IPR014876">
    <property type="entry name" value="DEK_C"/>
</dbReference>
<dbReference type="Pfam" id="PF08766">
    <property type="entry name" value="DEK_C"/>
    <property type="match status" value="1"/>
</dbReference>
<protein>
    <submittedName>
        <fullName evidence="4">SWIB/MDM2 and DEK domain protein</fullName>
    </submittedName>
</protein>
<dbReference type="Proteomes" id="UP001141327">
    <property type="component" value="Unassembled WGS sequence"/>
</dbReference>
<feature type="region of interest" description="Disordered" evidence="1">
    <location>
        <begin position="92"/>
        <end position="197"/>
    </location>
</feature>
<keyword evidence="5" id="KW-1185">Reference proteome</keyword>
<dbReference type="SUPFAM" id="SSF109715">
    <property type="entry name" value="DEK C-terminal domain"/>
    <property type="match status" value="1"/>
</dbReference>
<feature type="compositionally biased region" description="Acidic residues" evidence="1">
    <location>
        <begin position="290"/>
        <end position="299"/>
    </location>
</feature>